<organism evidence="3 5">
    <name type="scientific">Staphylococcus petrasii</name>
    <dbReference type="NCBI Taxonomy" id="1276936"/>
    <lineage>
        <taxon>Bacteria</taxon>
        <taxon>Bacillati</taxon>
        <taxon>Bacillota</taxon>
        <taxon>Bacilli</taxon>
        <taxon>Bacillales</taxon>
        <taxon>Staphylococcaceae</taxon>
        <taxon>Staphylococcus</taxon>
    </lineage>
</organism>
<evidence type="ECO:0008006" key="7">
    <source>
        <dbReference type="Google" id="ProtNLM"/>
    </source>
</evidence>
<evidence type="ECO:0000313" key="4">
    <source>
        <dbReference type="EMBL" id="TGE17063.1"/>
    </source>
</evidence>
<dbReference type="EMBL" id="UHDO01000001">
    <property type="protein sequence ID" value="SUM42642.1"/>
    <property type="molecule type" value="Genomic_DNA"/>
</dbReference>
<accession>A0A380FVV7</accession>
<feature type="compositionally biased region" description="Low complexity" evidence="1">
    <location>
        <begin position="39"/>
        <end position="60"/>
    </location>
</feature>
<feature type="chain" id="PRO_5039529918" description="Lipoprotein" evidence="2">
    <location>
        <begin position="20"/>
        <end position="200"/>
    </location>
</feature>
<dbReference type="AlphaFoldDB" id="A0A380FVV7"/>
<evidence type="ECO:0000313" key="3">
    <source>
        <dbReference type="EMBL" id="SUM42642.1"/>
    </source>
</evidence>
<keyword evidence="6" id="KW-1185">Reference proteome</keyword>
<dbReference type="Proteomes" id="UP000254047">
    <property type="component" value="Unassembled WGS sequence"/>
</dbReference>
<evidence type="ECO:0000256" key="2">
    <source>
        <dbReference type="SAM" id="SignalP"/>
    </source>
</evidence>
<dbReference type="RefSeq" id="WP_103298827.1">
    <property type="nucleotide sequence ID" value="NZ_PPQT01000120.1"/>
</dbReference>
<sequence>MHFKKFLVVPLSLSLFLGACDININFDKKKSNGNDHKNTQQQTNNGSQNEASQNNNQTSNSISIEEAKQIAYETLENGDGSFFKKSDLKYREDKSDDNQIFIETPLYGINGSVKSHVVLNRYTGGVIEQDGGPPAPDGPLRPENGKIDSETYNLLVKYYNNYVYRQGDPVYEYSDQPVSIEQYNKVSKTVWDYIEKNINQ</sequence>
<evidence type="ECO:0000313" key="5">
    <source>
        <dbReference type="Proteomes" id="UP000254047"/>
    </source>
</evidence>
<reference evidence="3 5" key="1">
    <citation type="submission" date="2018-06" db="EMBL/GenBank/DDBJ databases">
        <authorList>
            <consortium name="Pathogen Informatics"/>
            <person name="Doyle S."/>
        </authorList>
    </citation>
    <scope>NUCLEOTIDE SEQUENCE [LARGE SCALE GENOMIC DNA]</scope>
    <source>
        <strain evidence="3 5">NCTC13830</strain>
    </source>
</reference>
<protein>
    <recommendedName>
        <fullName evidence="7">Lipoprotein</fullName>
    </recommendedName>
</protein>
<feature type="region of interest" description="Disordered" evidence="1">
    <location>
        <begin position="28"/>
        <end position="60"/>
    </location>
</feature>
<feature type="compositionally biased region" description="Basic and acidic residues" evidence="1">
    <location>
        <begin position="28"/>
        <end position="38"/>
    </location>
</feature>
<evidence type="ECO:0000313" key="6">
    <source>
        <dbReference type="Proteomes" id="UP000297598"/>
    </source>
</evidence>
<evidence type="ECO:0000256" key="1">
    <source>
        <dbReference type="SAM" id="MobiDB-lite"/>
    </source>
</evidence>
<proteinExistence type="predicted"/>
<dbReference type="PROSITE" id="PS51257">
    <property type="entry name" value="PROKAR_LIPOPROTEIN"/>
    <property type="match status" value="1"/>
</dbReference>
<gene>
    <name evidence="4" type="ORF">BJR09_07360</name>
    <name evidence="3" type="ORF">NCTC13830_00162</name>
</gene>
<name>A0A380FVV7_9STAP</name>
<keyword evidence="2" id="KW-0732">Signal</keyword>
<dbReference type="Proteomes" id="UP000297598">
    <property type="component" value="Unassembled WGS sequence"/>
</dbReference>
<feature type="signal peptide" evidence="2">
    <location>
        <begin position="1"/>
        <end position="19"/>
    </location>
</feature>
<dbReference type="EMBL" id="SRLS01000010">
    <property type="protein sequence ID" value="TGE17063.1"/>
    <property type="molecule type" value="Genomic_DNA"/>
</dbReference>
<reference evidence="4 6" key="2">
    <citation type="submission" date="2019-04" db="EMBL/GenBank/DDBJ databases">
        <title>Genomic characterization of Staphylococcus petrasii strains.</title>
        <authorList>
            <person name="Vrbovska V."/>
            <person name="Kovarovic V."/>
            <person name="Maslanova I."/>
            <person name="Indrakova A."/>
            <person name="Petras P."/>
            <person name="Sedo O."/>
            <person name="Svec P."/>
            <person name="Fisarova L."/>
            <person name="Sedlacek I."/>
            <person name="Doskar J."/>
            <person name="Pantucek R."/>
        </authorList>
    </citation>
    <scope>NUCLEOTIDE SEQUENCE [LARGE SCALE GENOMIC DNA]</scope>
    <source>
        <strain evidence="4 6">P5404</strain>
    </source>
</reference>
<dbReference type="OrthoDB" id="2413335at2"/>